<dbReference type="OrthoDB" id="355909at2"/>
<evidence type="ECO:0000313" key="4">
    <source>
        <dbReference type="Proteomes" id="UP000021369"/>
    </source>
</evidence>
<name>A0A011UWM5_RUMAL</name>
<dbReference type="PATRIC" id="fig|1341156.4.peg.3750"/>
<dbReference type="Pfam" id="PF08887">
    <property type="entry name" value="GAD-like"/>
    <property type="match status" value="1"/>
</dbReference>
<keyword evidence="4" id="KW-1185">Reference proteome</keyword>
<organism evidence="3 4">
    <name type="scientific">Ruminococcus albus SY3</name>
    <dbReference type="NCBI Taxonomy" id="1341156"/>
    <lineage>
        <taxon>Bacteria</taxon>
        <taxon>Bacillati</taxon>
        <taxon>Bacillota</taxon>
        <taxon>Clostridia</taxon>
        <taxon>Eubacteriales</taxon>
        <taxon>Oscillospiraceae</taxon>
        <taxon>Ruminococcus</taxon>
    </lineage>
</organism>
<sequence length="374" mass="43966">MDYMVLNDFEKLSDVSPETIKKYEDKLPSEWIEFWKAYGYGSFMNGYFRVIDPDVYKDFYKESTLKLYKQEPVPVIVTAFGDIIAFITTFKDGKLKWSLECAYYRYMRNNFFLPSLDHFFKGLCSLEAYGNEEQYTFIKYSEAVDKLGEPEYDQCFGYDPILTKRSKEKLSDLRIVDTKDYLKAVFEQNGRIEDLMPDGKTIDVSYAAKKEKKPKRVIVDNPYELKPINEPALKFDNLNFKLCIIQVLMYEKELLKPKFDIYEFAKCYPPREINIDDEGYDPIKPAIEYFKKLEIPSSLAPEIEEIIMDGGDDIYGQIYPFWDGEDDYFDLKRVSDAELSQFPNLKLIQLINSPENLSKTLISRLKKHGIEIKE</sequence>
<dbReference type="InterPro" id="IPR054187">
    <property type="entry name" value="DUF6892"/>
</dbReference>
<dbReference type="RefSeq" id="WP_051506591.1">
    <property type="nucleotide sequence ID" value="NZ_JEOB01000004.1"/>
</dbReference>
<feature type="domain" description="GAD-related" evidence="1">
    <location>
        <begin position="9"/>
        <end position="89"/>
    </location>
</feature>
<evidence type="ECO:0000259" key="1">
    <source>
        <dbReference type="Pfam" id="PF08887"/>
    </source>
</evidence>
<dbReference type="AlphaFoldDB" id="A0A011UWM5"/>
<dbReference type="Pfam" id="PF21832">
    <property type="entry name" value="DUF6892"/>
    <property type="match status" value="1"/>
</dbReference>
<proteinExistence type="predicted"/>
<feature type="domain" description="DUF6892" evidence="2">
    <location>
        <begin position="233"/>
        <end position="372"/>
    </location>
</feature>
<protein>
    <submittedName>
        <fullName evidence="3">Uncharacterized protein</fullName>
    </submittedName>
</protein>
<comment type="caution">
    <text evidence="3">The sequence shown here is derived from an EMBL/GenBank/DDBJ whole genome shotgun (WGS) entry which is preliminary data.</text>
</comment>
<gene>
    <name evidence="3" type="ORF">RASY3_13635</name>
</gene>
<evidence type="ECO:0000259" key="2">
    <source>
        <dbReference type="Pfam" id="PF21832"/>
    </source>
</evidence>
<evidence type="ECO:0000313" key="3">
    <source>
        <dbReference type="EMBL" id="EXM37577.1"/>
    </source>
</evidence>
<dbReference type="InterPro" id="IPR014983">
    <property type="entry name" value="GAD-rel"/>
</dbReference>
<dbReference type="Proteomes" id="UP000021369">
    <property type="component" value="Unassembled WGS sequence"/>
</dbReference>
<dbReference type="EMBL" id="JEOB01000004">
    <property type="protein sequence ID" value="EXM37577.1"/>
    <property type="molecule type" value="Genomic_DNA"/>
</dbReference>
<reference evidence="3 4" key="1">
    <citation type="submission" date="2013-06" db="EMBL/GenBank/DDBJ databases">
        <title>Rumen cellulosomics: divergent fiber-degrading strategies revealed by comparative genome-wide analysis of six Ruminococcal strains.</title>
        <authorList>
            <person name="Dassa B."/>
            <person name="Borovok I."/>
            <person name="Lamed R."/>
            <person name="Flint H."/>
            <person name="Yeoman C.J."/>
            <person name="White B."/>
            <person name="Bayer E.A."/>
        </authorList>
    </citation>
    <scope>NUCLEOTIDE SEQUENCE [LARGE SCALE GENOMIC DNA]</scope>
    <source>
        <strain evidence="3 4">SY3</strain>
    </source>
</reference>
<accession>A0A011UWM5</accession>